<evidence type="ECO:0000313" key="1">
    <source>
        <dbReference type="EMBL" id="GAI45087.1"/>
    </source>
</evidence>
<organism evidence="1">
    <name type="scientific">marine sediment metagenome</name>
    <dbReference type="NCBI Taxonomy" id="412755"/>
    <lineage>
        <taxon>unclassified sequences</taxon>
        <taxon>metagenomes</taxon>
        <taxon>ecological metagenomes</taxon>
    </lineage>
</organism>
<protein>
    <submittedName>
        <fullName evidence="1">Uncharacterized protein</fullName>
    </submittedName>
</protein>
<dbReference type="EMBL" id="BARV01024199">
    <property type="protein sequence ID" value="GAI45087.1"/>
    <property type="molecule type" value="Genomic_DNA"/>
</dbReference>
<sequence length="85" mass="9570">MRSLKNLTHEQSKENGWEILKPLNCEVVGKSIFEDAAITIMKSTKRFKVDGGWIYNTSTEIRNIMSDHASVAEALVFVPSVTEEV</sequence>
<gene>
    <name evidence="1" type="ORF">S06H3_39540</name>
</gene>
<name>X1NM57_9ZZZZ</name>
<accession>X1NM57</accession>
<dbReference type="AlphaFoldDB" id="X1NM57"/>
<comment type="caution">
    <text evidence="1">The sequence shown here is derived from an EMBL/GenBank/DDBJ whole genome shotgun (WGS) entry which is preliminary data.</text>
</comment>
<proteinExistence type="predicted"/>
<reference evidence="1" key="1">
    <citation type="journal article" date="2014" name="Front. Microbiol.">
        <title>High frequency of phylogenetically diverse reductive dehalogenase-homologous genes in deep subseafloor sedimentary metagenomes.</title>
        <authorList>
            <person name="Kawai M."/>
            <person name="Futagami T."/>
            <person name="Toyoda A."/>
            <person name="Takaki Y."/>
            <person name="Nishi S."/>
            <person name="Hori S."/>
            <person name="Arai W."/>
            <person name="Tsubouchi T."/>
            <person name="Morono Y."/>
            <person name="Uchiyama I."/>
            <person name="Ito T."/>
            <person name="Fujiyama A."/>
            <person name="Inagaki F."/>
            <person name="Takami H."/>
        </authorList>
    </citation>
    <scope>NUCLEOTIDE SEQUENCE</scope>
    <source>
        <strain evidence="1">Expedition CK06-06</strain>
    </source>
</reference>